<protein>
    <submittedName>
        <fullName evidence="1">Sulfopyruvate decarboxylase subunit beta</fullName>
    </submittedName>
</protein>
<comment type="caution">
    <text evidence="1">The sequence shown here is derived from an EMBL/GenBank/DDBJ whole genome shotgun (WGS) entry which is preliminary data.</text>
</comment>
<reference evidence="1" key="1">
    <citation type="submission" date="2023-03" db="EMBL/GenBank/DDBJ databases">
        <authorList>
            <person name="Steffen K."/>
            <person name="Cardenas P."/>
        </authorList>
    </citation>
    <scope>NUCLEOTIDE SEQUENCE</scope>
</reference>
<dbReference type="Pfam" id="PF12686">
    <property type="entry name" value="DUF3800"/>
    <property type="match status" value="1"/>
</dbReference>
<gene>
    <name evidence="1" type="ORF">GBAR_LOCUS711</name>
</gene>
<dbReference type="EMBL" id="CASHTH010000113">
    <property type="protein sequence ID" value="CAI7991391.1"/>
    <property type="molecule type" value="Genomic_DNA"/>
</dbReference>
<evidence type="ECO:0000313" key="2">
    <source>
        <dbReference type="Proteomes" id="UP001174909"/>
    </source>
</evidence>
<evidence type="ECO:0000313" key="1">
    <source>
        <dbReference type="EMBL" id="CAI7991391.1"/>
    </source>
</evidence>
<dbReference type="SUPFAM" id="SSF52518">
    <property type="entry name" value="Thiamin diphosphate-binding fold (THDP-binding)"/>
    <property type="match status" value="1"/>
</dbReference>
<dbReference type="Proteomes" id="UP001174909">
    <property type="component" value="Unassembled WGS sequence"/>
</dbReference>
<dbReference type="InterPro" id="IPR029061">
    <property type="entry name" value="THDP-binding"/>
</dbReference>
<dbReference type="InterPro" id="IPR024524">
    <property type="entry name" value="DUF3800"/>
</dbReference>
<proteinExistence type="predicted"/>
<accession>A0AA35QTD9</accession>
<organism evidence="1 2">
    <name type="scientific">Geodia barretti</name>
    <name type="common">Barrett's horny sponge</name>
    <dbReference type="NCBI Taxonomy" id="519541"/>
    <lineage>
        <taxon>Eukaryota</taxon>
        <taxon>Metazoa</taxon>
        <taxon>Porifera</taxon>
        <taxon>Demospongiae</taxon>
        <taxon>Heteroscleromorpha</taxon>
        <taxon>Tetractinellida</taxon>
        <taxon>Astrophorina</taxon>
        <taxon>Geodiidae</taxon>
        <taxon>Geodia</taxon>
    </lineage>
</organism>
<sequence>MWGQTGGQASHTATNTNLEEVANSCGITKTTTVNDLETLEEAFGRAMREPGPWFIVAKIEEADDSRVRYSDYIIFADESGDPNPRSIDPHYPVFVLNFCVFRKDEYAASVLPAVTAFKFEHFGHDAVVLHEQDIHRGKAPFDFDENTQKQITFKDKLNKVISRLDFRIVATAIDMHRFSQHTYLDAYGLALRGCLEQAYTFLDSRGQSESIAHIILEGRGRKEDASLRLAFRRIADGDNNLGKTMPGIDILVAPKRSNSIGLQIADLTAYSIGRNYLDPDKPNLVWESLAKPKFLGSLAVLP</sequence>
<dbReference type="AlphaFoldDB" id="A0AA35QTD9"/>
<keyword evidence="2" id="KW-1185">Reference proteome</keyword>
<name>A0AA35QTD9_GEOBA</name>
<dbReference type="Gene3D" id="3.40.50.970">
    <property type="match status" value="1"/>
</dbReference>